<dbReference type="InterPro" id="IPR000742">
    <property type="entry name" value="EGF"/>
</dbReference>
<evidence type="ECO:0000256" key="3">
    <source>
        <dbReference type="ARBA" id="ARBA00022737"/>
    </source>
</evidence>
<feature type="disulfide bond" evidence="5">
    <location>
        <begin position="214"/>
        <end position="223"/>
    </location>
</feature>
<accession>A0A836C0J5</accession>
<dbReference type="PROSITE" id="PS50026">
    <property type="entry name" value="EGF_3"/>
    <property type="match status" value="4"/>
</dbReference>
<dbReference type="Proteomes" id="UP000612055">
    <property type="component" value="Unassembled WGS sequence"/>
</dbReference>
<dbReference type="InterPro" id="IPR049883">
    <property type="entry name" value="NOTCH1_EGF-like"/>
</dbReference>
<dbReference type="GO" id="GO:0045197">
    <property type="term" value="P:establishment or maintenance of epithelial cell apical/basal polarity"/>
    <property type="evidence" value="ECO:0007669"/>
    <property type="project" value="TreeGrafter"/>
</dbReference>
<evidence type="ECO:0000256" key="1">
    <source>
        <dbReference type="ARBA" id="ARBA00022536"/>
    </source>
</evidence>
<keyword evidence="4 5" id="KW-1015">Disulfide bond</keyword>
<evidence type="ECO:0000313" key="7">
    <source>
        <dbReference type="EMBL" id="KAG2494967.1"/>
    </source>
</evidence>
<proteinExistence type="predicted"/>
<keyword evidence="1 5" id="KW-0245">EGF-like domain</keyword>
<dbReference type="PANTHER" id="PTHR24049">
    <property type="entry name" value="CRUMBS FAMILY MEMBER"/>
    <property type="match status" value="1"/>
</dbReference>
<protein>
    <recommendedName>
        <fullName evidence="6">EGF-like domain-containing protein</fullName>
    </recommendedName>
</protein>
<reference evidence="7" key="1">
    <citation type="journal article" date="2020" name="bioRxiv">
        <title>Comparative genomics of Chlamydomonas.</title>
        <authorList>
            <person name="Craig R.J."/>
            <person name="Hasan A.R."/>
            <person name="Ness R.W."/>
            <person name="Keightley P.D."/>
        </authorList>
    </citation>
    <scope>NUCLEOTIDE SEQUENCE</scope>
    <source>
        <strain evidence="7">CCAP 11/70</strain>
    </source>
</reference>
<feature type="domain" description="EGF-like" evidence="6">
    <location>
        <begin position="34"/>
        <end position="70"/>
    </location>
</feature>
<dbReference type="GO" id="GO:0005509">
    <property type="term" value="F:calcium ion binding"/>
    <property type="evidence" value="ECO:0007669"/>
    <property type="project" value="InterPro"/>
</dbReference>
<dbReference type="AlphaFoldDB" id="A0A836C0J5"/>
<dbReference type="SUPFAM" id="SSF57184">
    <property type="entry name" value="Growth factor receptor domain"/>
    <property type="match status" value="2"/>
</dbReference>
<evidence type="ECO:0000313" key="8">
    <source>
        <dbReference type="Proteomes" id="UP000612055"/>
    </source>
</evidence>
<dbReference type="OrthoDB" id="561034at2759"/>
<comment type="caution">
    <text evidence="7">The sequence shown here is derived from an EMBL/GenBank/DDBJ whole genome shotgun (WGS) entry which is preliminary data.</text>
</comment>
<dbReference type="PROSITE" id="PS01187">
    <property type="entry name" value="EGF_CA"/>
    <property type="match status" value="1"/>
</dbReference>
<feature type="disulfide bond" evidence="5">
    <location>
        <begin position="60"/>
        <end position="69"/>
    </location>
</feature>
<sequence>MYTVVYASGGNYFSRAQPFDLYQLSIAASPCDTDINECTTNNPCVRGTCDNTIGSYTCTCPLGYGGANCQTQCPTGFTGTSCDTDINECTTNNPCVRGTCDNTIGSYTCTCPLGYGGANCQTQCPTGFTGTSCDTDINECTTNNPCVRGTCDNTIGSYTCTCPLGYGGANCQTQCPTGFTGTSCDTDINECTTNNPCKNGGTCDNTIGSYTCTCSTCYSGATCATLNFAGFFQPIDNEPVANVIKLGQAVPVKFSLGCNNGLSIFAPGFPKVAPAYCTTGQPEDAVPLSTATAGASSLSYDPTSGQYSYVWKTPSDARYAGTCQYLVLQFADGTQRRALFKFR</sequence>
<dbReference type="Gene3D" id="2.10.25.10">
    <property type="entry name" value="Laminin"/>
    <property type="match status" value="4"/>
</dbReference>
<gene>
    <name evidence="7" type="ORF">HYH03_006901</name>
</gene>
<feature type="domain" description="EGF-like" evidence="6">
    <location>
        <begin position="136"/>
        <end position="172"/>
    </location>
</feature>
<keyword evidence="8" id="KW-1185">Reference proteome</keyword>
<dbReference type="InterPro" id="IPR018097">
    <property type="entry name" value="EGF_Ca-bd_CS"/>
</dbReference>
<feature type="domain" description="EGF-like" evidence="6">
    <location>
        <begin position="187"/>
        <end position="224"/>
    </location>
</feature>
<keyword evidence="3" id="KW-0677">Repeat</keyword>
<dbReference type="PROSITE" id="PS00010">
    <property type="entry name" value="ASX_HYDROXYL"/>
    <property type="match status" value="4"/>
</dbReference>
<name>A0A836C0J5_9CHLO</name>
<keyword evidence="2" id="KW-0732">Signal</keyword>
<feature type="domain" description="EGF-like" evidence="6">
    <location>
        <begin position="85"/>
        <end position="121"/>
    </location>
</feature>
<feature type="disulfide bond" evidence="5">
    <location>
        <begin position="162"/>
        <end position="171"/>
    </location>
</feature>
<dbReference type="GO" id="GO:0007157">
    <property type="term" value="P:heterophilic cell-cell adhesion via plasma membrane cell adhesion molecules"/>
    <property type="evidence" value="ECO:0007669"/>
    <property type="project" value="TreeGrafter"/>
</dbReference>
<dbReference type="EMBL" id="JAEHOE010000027">
    <property type="protein sequence ID" value="KAG2494967.1"/>
    <property type="molecule type" value="Genomic_DNA"/>
</dbReference>
<dbReference type="CDD" id="cd00054">
    <property type="entry name" value="EGF_CA"/>
    <property type="match status" value="4"/>
</dbReference>
<comment type="caution">
    <text evidence="5">Lacks conserved residue(s) required for the propagation of feature annotation.</text>
</comment>
<evidence type="ECO:0000256" key="2">
    <source>
        <dbReference type="ARBA" id="ARBA00022729"/>
    </source>
</evidence>
<organism evidence="7 8">
    <name type="scientific">Edaphochlamys debaryana</name>
    <dbReference type="NCBI Taxonomy" id="47281"/>
    <lineage>
        <taxon>Eukaryota</taxon>
        <taxon>Viridiplantae</taxon>
        <taxon>Chlorophyta</taxon>
        <taxon>core chlorophytes</taxon>
        <taxon>Chlorophyceae</taxon>
        <taxon>CS clade</taxon>
        <taxon>Chlamydomonadales</taxon>
        <taxon>Chlamydomonadales incertae sedis</taxon>
        <taxon>Edaphochlamys</taxon>
    </lineage>
</organism>
<evidence type="ECO:0000259" key="6">
    <source>
        <dbReference type="PROSITE" id="PS50026"/>
    </source>
</evidence>
<dbReference type="NCBIfam" id="NF038114">
    <property type="entry name" value="rightmost"/>
    <property type="match status" value="1"/>
</dbReference>
<dbReference type="InterPro" id="IPR001881">
    <property type="entry name" value="EGF-like_Ca-bd_dom"/>
</dbReference>
<feature type="disulfide bond" evidence="5">
    <location>
        <begin position="111"/>
        <end position="120"/>
    </location>
</feature>
<evidence type="ECO:0000256" key="5">
    <source>
        <dbReference type="PROSITE-ProRule" id="PRU00076"/>
    </source>
</evidence>
<dbReference type="GO" id="GO:0032991">
    <property type="term" value="C:protein-containing complex"/>
    <property type="evidence" value="ECO:0007669"/>
    <property type="project" value="TreeGrafter"/>
</dbReference>
<dbReference type="PANTHER" id="PTHR24049:SF22">
    <property type="entry name" value="DROSOPHILA CRUMBS HOMOLOG"/>
    <property type="match status" value="1"/>
</dbReference>
<dbReference type="InterPro" id="IPR009030">
    <property type="entry name" value="Growth_fac_rcpt_cys_sf"/>
</dbReference>
<dbReference type="PROSITE" id="PS00022">
    <property type="entry name" value="EGF_1"/>
    <property type="match status" value="4"/>
</dbReference>
<dbReference type="SMART" id="SM00181">
    <property type="entry name" value="EGF"/>
    <property type="match status" value="4"/>
</dbReference>
<dbReference type="Pfam" id="PF07645">
    <property type="entry name" value="EGF_CA"/>
    <property type="match status" value="4"/>
</dbReference>
<evidence type="ECO:0000256" key="4">
    <source>
        <dbReference type="ARBA" id="ARBA00023157"/>
    </source>
</evidence>
<dbReference type="SMART" id="SM00179">
    <property type="entry name" value="EGF_CA"/>
    <property type="match status" value="4"/>
</dbReference>
<dbReference type="InterPro" id="IPR051022">
    <property type="entry name" value="Notch_Cell-Fate_Det"/>
</dbReference>
<dbReference type="GO" id="GO:0005886">
    <property type="term" value="C:plasma membrane"/>
    <property type="evidence" value="ECO:0007669"/>
    <property type="project" value="TreeGrafter"/>
</dbReference>
<dbReference type="InterPro" id="IPR000152">
    <property type="entry name" value="EGF-type_Asp/Asn_hydroxyl_site"/>
</dbReference>